<protein>
    <recommendedName>
        <fullName evidence="3">Addiction module killer protein</fullName>
    </recommendedName>
</protein>
<dbReference type="Pfam" id="PF05973">
    <property type="entry name" value="Gp49"/>
    <property type="match status" value="1"/>
</dbReference>
<dbReference type="PIRSF" id="PIRSF028744">
    <property type="entry name" value="Addict_mod_HI1419"/>
    <property type="match status" value="1"/>
</dbReference>
<evidence type="ECO:0000313" key="1">
    <source>
        <dbReference type="EMBL" id="KFI83730.1"/>
    </source>
</evidence>
<dbReference type="EMBL" id="JGZJ01000005">
    <property type="protein sequence ID" value="KFI83730.1"/>
    <property type="molecule type" value="Genomic_DNA"/>
</dbReference>
<gene>
    <name evidence="1" type="ORF">BPULL_1024</name>
</gene>
<evidence type="ECO:0008006" key="3">
    <source>
        <dbReference type="Google" id="ProtNLM"/>
    </source>
</evidence>
<accession>A0A7V8HR18</accession>
<dbReference type="Proteomes" id="UP000029109">
    <property type="component" value="Unassembled WGS sequence"/>
</dbReference>
<dbReference type="InterPro" id="IPR014056">
    <property type="entry name" value="TypeIITA-like_toxin_pred"/>
</dbReference>
<dbReference type="AlphaFoldDB" id="A0A7V8HR18"/>
<sequence>MVMEIRKTDEYDAWFRNLRDRQAKARINARIRLCQTAGRPVGDINTIGDGVSELRFHFGPGYRVYFAQKGDVVMLLLAGGDKRTQPKDIDRARRMLAELKEDKQW</sequence>
<reference evidence="1 2" key="1">
    <citation type="submission" date="2014-03" db="EMBL/GenBank/DDBJ databases">
        <title>Genomics of Bifidobacteria.</title>
        <authorList>
            <person name="Ventura M."/>
            <person name="Milani C."/>
            <person name="Lugli G.A."/>
        </authorList>
    </citation>
    <scope>NUCLEOTIDE SEQUENCE [LARGE SCALE GENOMIC DNA]</scope>
    <source>
        <strain evidence="1 2">LMG 21816</strain>
    </source>
</reference>
<dbReference type="InterPro" id="IPR009241">
    <property type="entry name" value="HigB-like"/>
</dbReference>
<proteinExistence type="predicted"/>
<dbReference type="PANTHER" id="PTHR41791">
    <property type="entry name" value="SSL7039 PROTEIN"/>
    <property type="match status" value="1"/>
</dbReference>
<organism evidence="1 2">
    <name type="scientific">Bifidobacterium pullorum</name>
    <dbReference type="NCBI Taxonomy" id="78448"/>
    <lineage>
        <taxon>Bacteria</taxon>
        <taxon>Bacillati</taxon>
        <taxon>Actinomycetota</taxon>
        <taxon>Actinomycetes</taxon>
        <taxon>Bifidobacteriales</taxon>
        <taxon>Bifidobacteriaceae</taxon>
        <taxon>Bifidobacterium</taxon>
    </lineage>
</organism>
<name>A0A7V8HR18_9BIFI</name>
<evidence type="ECO:0000313" key="2">
    <source>
        <dbReference type="Proteomes" id="UP000029109"/>
    </source>
</evidence>
<dbReference type="NCBIfam" id="TIGR02683">
    <property type="entry name" value="upstrm_HI1419"/>
    <property type="match status" value="1"/>
</dbReference>
<comment type="caution">
    <text evidence="1">The sequence shown here is derived from an EMBL/GenBank/DDBJ whole genome shotgun (WGS) entry which is preliminary data.</text>
</comment>
<dbReference type="PANTHER" id="PTHR41791:SF1">
    <property type="entry name" value="SSL7039 PROTEIN"/>
    <property type="match status" value="1"/>
</dbReference>